<evidence type="ECO:0000313" key="1">
    <source>
        <dbReference type="EMBL" id="DAD83133.1"/>
    </source>
</evidence>
<sequence length="179" mass="19874">MHDGDAPLFRLRARTTQDGNPELLYQNAPYDEHDVEMIIGDAYPERGVMTDWLEGFVIKVAAGDTSSLGGIERQRVMSHALLGHNQMMTAAVVILSAAMLEFKRWKEVRDSMHAAQNILNDLYSFIPCLEAVYDSTAKTYATADVRCRELVSAFTETKVGDLSLCWDANGCLIQTPTGL</sequence>
<proteinExistence type="predicted"/>
<dbReference type="EMBL" id="BK014928">
    <property type="protein sequence ID" value="DAD83133.1"/>
    <property type="molecule type" value="Genomic_DNA"/>
</dbReference>
<organism evidence="1">
    <name type="scientific">Podoviridae sp. ctlpi2</name>
    <dbReference type="NCBI Taxonomy" id="2826574"/>
    <lineage>
        <taxon>Viruses</taxon>
        <taxon>Duplodnaviria</taxon>
        <taxon>Heunggongvirae</taxon>
        <taxon>Uroviricota</taxon>
        <taxon>Caudoviricetes</taxon>
    </lineage>
</organism>
<protein>
    <submittedName>
        <fullName evidence="1">Uncharacterized protein</fullName>
    </submittedName>
</protein>
<reference evidence="1" key="1">
    <citation type="journal article" date="2021" name="Proc. Natl. Acad. Sci. U.S.A.">
        <title>A Catalog of Tens of Thousands of Viruses from Human Metagenomes Reveals Hidden Associations with Chronic Diseases.</title>
        <authorList>
            <person name="Tisza M.J."/>
            <person name="Buck C.B."/>
        </authorList>
    </citation>
    <scope>NUCLEOTIDE SEQUENCE</scope>
    <source>
        <strain evidence="1">Ctlpi2</strain>
    </source>
</reference>
<name>A0A8S5MLA6_9CAUD</name>
<accession>A0A8S5MLA6</accession>